<reference evidence="4" key="1">
    <citation type="submission" date="2019-10" db="EMBL/GenBank/DDBJ databases">
        <title>Lacipirellula parvula gen. nov., sp. nov., representing a lineage of planctomycetes widespread in freshwater anoxic habitats, and description of the family Lacipirellulaceae.</title>
        <authorList>
            <person name="Dedysh S.N."/>
            <person name="Kulichevskaya I.S."/>
            <person name="Beletsky A.V."/>
            <person name="Rakitin A.L."/>
            <person name="Mardanov A.V."/>
            <person name="Ivanova A.A."/>
            <person name="Saltykova V.X."/>
            <person name="Rijpstra W.I.C."/>
            <person name="Sinninghe Damste J.S."/>
            <person name="Ravin N.V."/>
        </authorList>
    </citation>
    <scope>NUCLEOTIDE SEQUENCE [LARGE SCALE GENOMIC DNA]</scope>
    <source>
        <strain evidence="4">PX69</strain>
    </source>
</reference>
<dbReference type="SUPFAM" id="SSF55961">
    <property type="entry name" value="Bet v1-like"/>
    <property type="match status" value="1"/>
</dbReference>
<protein>
    <submittedName>
        <fullName evidence="3">Ligand-binding SRPBCC domain protein family</fullName>
    </submittedName>
</protein>
<dbReference type="AlphaFoldDB" id="A0A5K7X4M3"/>
<organism evidence="3 4">
    <name type="scientific">Lacipirellula parvula</name>
    <dbReference type="NCBI Taxonomy" id="2650471"/>
    <lineage>
        <taxon>Bacteria</taxon>
        <taxon>Pseudomonadati</taxon>
        <taxon>Planctomycetota</taxon>
        <taxon>Planctomycetia</taxon>
        <taxon>Pirellulales</taxon>
        <taxon>Lacipirellulaceae</taxon>
        <taxon>Lacipirellula</taxon>
    </lineage>
</organism>
<evidence type="ECO:0000256" key="1">
    <source>
        <dbReference type="ARBA" id="ARBA00006817"/>
    </source>
</evidence>
<dbReference type="Pfam" id="PF08327">
    <property type="entry name" value="AHSA1"/>
    <property type="match status" value="1"/>
</dbReference>
<dbReference type="KEGG" id="lpav:PLANPX_1102"/>
<name>A0A5K7X4M3_9BACT</name>
<dbReference type="InterPro" id="IPR013538">
    <property type="entry name" value="ASHA1/2-like_C"/>
</dbReference>
<dbReference type="RefSeq" id="WP_152097630.1">
    <property type="nucleotide sequence ID" value="NZ_AP021861.1"/>
</dbReference>
<feature type="domain" description="Activator of Hsp90 ATPase homologue 1/2-like C-terminal" evidence="2">
    <location>
        <begin position="25"/>
        <end position="160"/>
    </location>
</feature>
<dbReference type="InterPro" id="IPR023393">
    <property type="entry name" value="START-like_dom_sf"/>
</dbReference>
<comment type="similarity">
    <text evidence="1">Belongs to the AHA1 family.</text>
</comment>
<accession>A0A5K7X4M3</accession>
<evidence type="ECO:0000313" key="3">
    <source>
        <dbReference type="EMBL" id="BBO31490.1"/>
    </source>
</evidence>
<dbReference type="PANTHER" id="PTHR36929">
    <property type="entry name" value="ATTACHMENT SUBUNIT, PUTATIVE-RELATED"/>
    <property type="match status" value="1"/>
</dbReference>
<dbReference type="Gene3D" id="3.30.530.20">
    <property type="match status" value="1"/>
</dbReference>
<dbReference type="Proteomes" id="UP000326837">
    <property type="component" value="Chromosome"/>
</dbReference>
<dbReference type="PANTHER" id="PTHR36929:SF5">
    <property type="entry name" value="BLR6751 PROTEIN"/>
    <property type="match status" value="1"/>
</dbReference>
<dbReference type="EMBL" id="AP021861">
    <property type="protein sequence ID" value="BBO31490.1"/>
    <property type="molecule type" value="Genomic_DNA"/>
</dbReference>
<keyword evidence="4" id="KW-1185">Reference proteome</keyword>
<gene>
    <name evidence="3" type="ORF">PLANPX_1102</name>
</gene>
<dbReference type="CDD" id="cd08894">
    <property type="entry name" value="SRPBCC_CalC_Aha1-like_1"/>
    <property type="match status" value="1"/>
</dbReference>
<evidence type="ECO:0000259" key="2">
    <source>
        <dbReference type="Pfam" id="PF08327"/>
    </source>
</evidence>
<proteinExistence type="inferred from homology"/>
<sequence>MTASFDPAANESTSDREIVITRLLDAPRELAFSAWTDPEKVVKWWGPNGFTTTIERMDVRPGGVWKYVMHGPDGTNYPNKTVYEEIVPPERLVYTHSGGDPVPGERAVQFRSTVTFVQQGGQTKITMQMVFKTPDDRAYVVEKYGAIEGAVQHLARLNEFLLG</sequence>
<evidence type="ECO:0000313" key="4">
    <source>
        <dbReference type="Proteomes" id="UP000326837"/>
    </source>
</evidence>